<evidence type="ECO:0000313" key="2">
    <source>
        <dbReference type="EMBL" id="KJY62398.1"/>
    </source>
</evidence>
<keyword evidence="1" id="KW-0812">Transmembrane</keyword>
<accession>A0A0F4LVJ7</accession>
<feature type="transmembrane region" description="Helical" evidence="1">
    <location>
        <begin position="42"/>
        <end position="61"/>
    </location>
</feature>
<proteinExistence type="predicted"/>
<keyword evidence="3" id="KW-1185">Reference proteome</keyword>
<dbReference type="HOGENOM" id="CLU_1238894_0_0_9"/>
<evidence type="ECO:0008006" key="4">
    <source>
        <dbReference type="Google" id="ProtNLM"/>
    </source>
</evidence>
<dbReference type="PATRIC" id="fig|1218492.5.peg.728"/>
<keyword evidence="1" id="KW-1133">Transmembrane helix</keyword>
<evidence type="ECO:0000256" key="1">
    <source>
        <dbReference type="SAM" id="Phobius"/>
    </source>
</evidence>
<gene>
    <name evidence="2" type="ORF">JG30_06020</name>
</gene>
<dbReference type="RefSeq" id="WP_046316080.1">
    <property type="nucleotide sequence ID" value="NZ_JBHSZT010000001.1"/>
</dbReference>
<dbReference type="EMBL" id="JXJQ01000006">
    <property type="protein sequence ID" value="KJY62398.1"/>
    <property type="molecule type" value="Genomic_DNA"/>
</dbReference>
<evidence type="ECO:0000313" key="3">
    <source>
        <dbReference type="Proteomes" id="UP000033558"/>
    </source>
</evidence>
<reference evidence="2 3" key="1">
    <citation type="submission" date="2015-01" db="EMBL/GenBank/DDBJ databases">
        <title>Comparative genomics of the lactic acid bacteria isolated from the honey bee gut.</title>
        <authorList>
            <person name="Ellegaard K.M."/>
            <person name="Tamarit D."/>
            <person name="Javelind E."/>
            <person name="Olofsson T."/>
            <person name="Andersson S.G."/>
            <person name="Vasquez A."/>
        </authorList>
    </citation>
    <scope>NUCLEOTIDE SEQUENCE [LARGE SCALE GENOMIC DNA]</scope>
    <source>
        <strain evidence="2 3">Bin4</strain>
    </source>
</reference>
<comment type="caution">
    <text evidence="2">The sequence shown here is derived from an EMBL/GenBank/DDBJ whole genome shotgun (WGS) entry which is preliminary data.</text>
</comment>
<organism evidence="2 3">
    <name type="scientific">Bombilactobacillus mellifer</name>
    <dbReference type="NCBI Taxonomy" id="1218492"/>
    <lineage>
        <taxon>Bacteria</taxon>
        <taxon>Bacillati</taxon>
        <taxon>Bacillota</taxon>
        <taxon>Bacilli</taxon>
        <taxon>Lactobacillales</taxon>
        <taxon>Lactobacillaceae</taxon>
        <taxon>Bombilactobacillus</taxon>
    </lineage>
</organism>
<keyword evidence="1" id="KW-0472">Membrane</keyword>
<sequence>MYDLKKYKTKDIPYFICANSIIIILFSTKISHKYFVDNYDFIFSLFTFFGNMGVIYIYMNILDSILSTDVKNILVFGRITNLPGNKALSKLFCGNYSDPRVSTIGLKKFYKITWCEIKKNKQDELYQNKKWYEQYIAVKNESIIFFSNSNYLLARDISVLSIVFVIFYPIMLMFPYIYYNYKVHIYFIINWIVTTYSAHKAGEKFANNVLIENYIKGENNEHS</sequence>
<name>A0A0F4LVJ7_9LACO</name>
<feature type="transmembrane region" description="Helical" evidence="1">
    <location>
        <begin position="157"/>
        <end position="177"/>
    </location>
</feature>
<dbReference type="AlphaFoldDB" id="A0A0F4LVJ7"/>
<feature type="transmembrane region" description="Helical" evidence="1">
    <location>
        <begin position="12"/>
        <end position="30"/>
    </location>
</feature>
<protein>
    <recommendedName>
        <fullName evidence="4">Glycosyl-4,4'-diaponeurosporenoate acyltransferase</fullName>
    </recommendedName>
</protein>
<dbReference type="Proteomes" id="UP000033558">
    <property type="component" value="Unassembled WGS sequence"/>
</dbReference>